<sequence length="384" mass="44411">MASILDNSINKLEHLKIPFSDIQVATDNFSKTYEIEPSKYFTVYRAELDHFDIDDHSSVQGQNKDRHAKRRNTVAIKRIKHKLNEVYFYNNIRMLSSVKHHNIVSLLGFCVNGSEMILVTENVSNDHLDDYLGNFNLMHILTWENRLKICINVAHSLNYLHSTMEDQKMVIDSCIDRYNIWLDENLGVKIVESGMSVFLHQNENDEEFVQEYEKLNKLQRELDVYSFGKVLFEILCGKKNDDPIFLKNGDKGLVHVARQIFYWETLEKMIDPLIMENTSENNLDLNRGANKDSLNTFIKIAYDCIVETIDQRPTMAVVVKQLEEALLFQKLRDKFIPKMKNGFSAPFGYIWFLRGGHCEELDGFGKSEVPRRSSGSGGGAFFQG</sequence>
<dbReference type="InterPro" id="IPR000719">
    <property type="entry name" value="Prot_kinase_dom"/>
</dbReference>
<dbReference type="Pfam" id="PF07714">
    <property type="entry name" value="PK_Tyr_Ser-Thr"/>
    <property type="match status" value="1"/>
</dbReference>
<dbReference type="GO" id="GO:0005886">
    <property type="term" value="C:plasma membrane"/>
    <property type="evidence" value="ECO:0007669"/>
    <property type="project" value="TreeGrafter"/>
</dbReference>
<evidence type="ECO:0000313" key="3">
    <source>
        <dbReference type="Proteomes" id="UP001229421"/>
    </source>
</evidence>
<dbReference type="SUPFAM" id="SSF56112">
    <property type="entry name" value="Protein kinase-like (PK-like)"/>
    <property type="match status" value="1"/>
</dbReference>
<dbReference type="GO" id="GO:0004714">
    <property type="term" value="F:transmembrane receptor protein tyrosine kinase activity"/>
    <property type="evidence" value="ECO:0007669"/>
    <property type="project" value="InterPro"/>
</dbReference>
<name>A0AAD8K6W4_TARER</name>
<feature type="domain" description="Protein kinase" evidence="1">
    <location>
        <begin position="29"/>
        <end position="327"/>
    </location>
</feature>
<dbReference type="InterPro" id="IPR011009">
    <property type="entry name" value="Kinase-like_dom_sf"/>
</dbReference>
<dbReference type="Gene3D" id="3.30.200.20">
    <property type="entry name" value="Phosphorylase Kinase, domain 1"/>
    <property type="match status" value="1"/>
</dbReference>
<dbReference type="GO" id="GO:0005524">
    <property type="term" value="F:ATP binding"/>
    <property type="evidence" value="ECO:0007669"/>
    <property type="project" value="InterPro"/>
</dbReference>
<reference evidence="2" key="1">
    <citation type="journal article" date="2023" name="bioRxiv">
        <title>Improved chromosome-level genome assembly for marigold (Tagetes erecta).</title>
        <authorList>
            <person name="Jiang F."/>
            <person name="Yuan L."/>
            <person name="Wang S."/>
            <person name="Wang H."/>
            <person name="Xu D."/>
            <person name="Wang A."/>
            <person name="Fan W."/>
        </authorList>
    </citation>
    <scope>NUCLEOTIDE SEQUENCE</scope>
    <source>
        <strain evidence="2">WSJ</strain>
        <tissue evidence="2">Leaf</tissue>
    </source>
</reference>
<comment type="caution">
    <text evidence="2">The sequence shown here is derived from an EMBL/GenBank/DDBJ whole genome shotgun (WGS) entry which is preliminary data.</text>
</comment>
<proteinExistence type="predicted"/>
<keyword evidence="3" id="KW-1185">Reference proteome</keyword>
<protein>
    <recommendedName>
        <fullName evidence="1">Protein kinase domain-containing protein</fullName>
    </recommendedName>
</protein>
<dbReference type="AlphaFoldDB" id="A0AAD8K6W4"/>
<dbReference type="PANTHER" id="PTHR27003:SF471">
    <property type="entry name" value="VASCULAR ENDOTHELIAL GROWTH FACTOR RECEPTOR 2 (VEGFR2)-RELATED"/>
    <property type="match status" value="1"/>
</dbReference>
<dbReference type="PROSITE" id="PS50011">
    <property type="entry name" value="PROTEIN_KINASE_DOM"/>
    <property type="match status" value="1"/>
</dbReference>
<dbReference type="EMBL" id="JAUHHV010000008">
    <property type="protein sequence ID" value="KAK1415586.1"/>
    <property type="molecule type" value="Genomic_DNA"/>
</dbReference>
<accession>A0AAD8K6W4</accession>
<dbReference type="Gene3D" id="1.10.510.10">
    <property type="entry name" value="Transferase(Phosphotransferase) domain 1"/>
    <property type="match status" value="1"/>
</dbReference>
<evidence type="ECO:0000313" key="2">
    <source>
        <dbReference type="EMBL" id="KAK1415586.1"/>
    </source>
</evidence>
<gene>
    <name evidence="2" type="ORF">QVD17_31369</name>
</gene>
<dbReference type="GO" id="GO:0009506">
    <property type="term" value="C:plasmodesma"/>
    <property type="evidence" value="ECO:0007669"/>
    <property type="project" value="TreeGrafter"/>
</dbReference>
<dbReference type="InterPro" id="IPR001245">
    <property type="entry name" value="Ser-Thr/Tyr_kinase_cat_dom"/>
</dbReference>
<organism evidence="2 3">
    <name type="scientific">Tagetes erecta</name>
    <name type="common">African marigold</name>
    <dbReference type="NCBI Taxonomy" id="13708"/>
    <lineage>
        <taxon>Eukaryota</taxon>
        <taxon>Viridiplantae</taxon>
        <taxon>Streptophyta</taxon>
        <taxon>Embryophyta</taxon>
        <taxon>Tracheophyta</taxon>
        <taxon>Spermatophyta</taxon>
        <taxon>Magnoliopsida</taxon>
        <taxon>eudicotyledons</taxon>
        <taxon>Gunneridae</taxon>
        <taxon>Pentapetalae</taxon>
        <taxon>asterids</taxon>
        <taxon>campanulids</taxon>
        <taxon>Asterales</taxon>
        <taxon>Asteraceae</taxon>
        <taxon>Asteroideae</taxon>
        <taxon>Heliantheae alliance</taxon>
        <taxon>Tageteae</taxon>
        <taxon>Tagetes</taxon>
    </lineage>
</organism>
<evidence type="ECO:0000259" key="1">
    <source>
        <dbReference type="PROSITE" id="PS50011"/>
    </source>
</evidence>
<dbReference type="InterPro" id="IPR045272">
    <property type="entry name" value="ANXUR1/2-like"/>
</dbReference>
<dbReference type="Proteomes" id="UP001229421">
    <property type="component" value="Unassembled WGS sequence"/>
</dbReference>
<dbReference type="PANTHER" id="PTHR27003">
    <property type="entry name" value="OS07G0166700 PROTEIN"/>
    <property type="match status" value="1"/>
</dbReference>